<dbReference type="STRING" id="2316362.A0A4Q2D024"/>
<evidence type="ECO:0000256" key="2">
    <source>
        <dbReference type="SAM" id="Phobius"/>
    </source>
</evidence>
<dbReference type="GO" id="GO:0005484">
    <property type="term" value="F:SNAP receptor activity"/>
    <property type="evidence" value="ECO:0007669"/>
    <property type="project" value="TreeGrafter"/>
</dbReference>
<dbReference type="Pfam" id="PF14523">
    <property type="entry name" value="Syntaxin_2"/>
    <property type="match status" value="1"/>
</dbReference>
<sequence>MSFQDIEAGYGSLARSAGALTETGKDADSETCKLLMTSLSLQVLKINANVQGILRCVDQLGTAIDNANLRKQLHDLTDATQAMAKRSSGDMKKLSGLQSKLARHNRNTVALQKISRDLQMALASFQRAQQQNVERQRTFVIKSAKLASETEHYSTSLPSSRSRERQYTQIQQSPFLPNYEVAYQETIAQERQAEIREIESGIHEISTIFQQLGTLANQQGAMLDDFSMNISSVVADTGAAVEELSTGAEYQRKAGRRSACLMLVLVVIGTAVLLAILG</sequence>
<dbReference type="GO" id="GO:0012505">
    <property type="term" value="C:endomembrane system"/>
    <property type="evidence" value="ECO:0007669"/>
    <property type="project" value="TreeGrafter"/>
</dbReference>
<evidence type="ECO:0000313" key="5">
    <source>
        <dbReference type="Proteomes" id="UP000290288"/>
    </source>
</evidence>
<proteinExistence type="inferred from homology"/>
<dbReference type="InterPro" id="IPR010989">
    <property type="entry name" value="SNARE"/>
</dbReference>
<dbReference type="PANTHER" id="PTHR19957">
    <property type="entry name" value="SYNTAXIN"/>
    <property type="match status" value="1"/>
</dbReference>
<dbReference type="PANTHER" id="PTHR19957:SF38">
    <property type="entry name" value="LD27581P"/>
    <property type="match status" value="1"/>
</dbReference>
<evidence type="ECO:0000256" key="1">
    <source>
        <dbReference type="ARBA" id="ARBA00009063"/>
    </source>
</evidence>
<gene>
    <name evidence="4" type="ORF">EST38_g13396</name>
</gene>
<keyword evidence="2" id="KW-0812">Transmembrane</keyword>
<dbReference type="GO" id="GO:0006886">
    <property type="term" value="P:intracellular protein transport"/>
    <property type="evidence" value="ECO:0007669"/>
    <property type="project" value="TreeGrafter"/>
</dbReference>
<dbReference type="Gene3D" id="1.20.5.110">
    <property type="match status" value="1"/>
</dbReference>
<dbReference type="OrthoDB" id="364348at2759"/>
<comment type="similarity">
    <text evidence="1">Belongs to the syntaxin family.</text>
</comment>
<keyword evidence="2" id="KW-0472">Membrane</keyword>
<dbReference type="SUPFAM" id="SSF47661">
    <property type="entry name" value="t-snare proteins"/>
    <property type="match status" value="1"/>
</dbReference>
<dbReference type="InterPro" id="IPR000727">
    <property type="entry name" value="T_SNARE_dom"/>
</dbReference>
<feature type="transmembrane region" description="Helical" evidence="2">
    <location>
        <begin position="259"/>
        <end position="277"/>
    </location>
</feature>
<dbReference type="GO" id="GO:0031201">
    <property type="term" value="C:SNARE complex"/>
    <property type="evidence" value="ECO:0007669"/>
    <property type="project" value="TreeGrafter"/>
</dbReference>
<dbReference type="AlphaFoldDB" id="A0A4Q2D024"/>
<dbReference type="EMBL" id="SDEE01001233">
    <property type="protein sequence ID" value="RXW12457.1"/>
    <property type="molecule type" value="Genomic_DNA"/>
</dbReference>
<dbReference type="Proteomes" id="UP000290288">
    <property type="component" value="Unassembled WGS sequence"/>
</dbReference>
<comment type="caution">
    <text evidence="4">The sequence shown here is derived from an EMBL/GenBank/DDBJ whole genome shotgun (WGS) entry which is preliminary data.</text>
</comment>
<feature type="domain" description="T-SNARE coiled-coil homology" evidence="3">
    <location>
        <begin position="185"/>
        <end position="247"/>
    </location>
</feature>
<evidence type="ECO:0000259" key="3">
    <source>
        <dbReference type="PROSITE" id="PS50192"/>
    </source>
</evidence>
<dbReference type="CDD" id="cd15840">
    <property type="entry name" value="SNARE_Qa"/>
    <property type="match status" value="1"/>
</dbReference>
<accession>A0A4Q2D024</accession>
<dbReference type="GO" id="GO:0000149">
    <property type="term" value="F:SNARE binding"/>
    <property type="evidence" value="ECO:0007669"/>
    <property type="project" value="TreeGrafter"/>
</dbReference>
<evidence type="ECO:0000313" key="4">
    <source>
        <dbReference type="EMBL" id="RXW12457.1"/>
    </source>
</evidence>
<dbReference type="PROSITE" id="PS50192">
    <property type="entry name" value="T_SNARE"/>
    <property type="match status" value="1"/>
</dbReference>
<dbReference type="Pfam" id="PF05739">
    <property type="entry name" value="SNARE"/>
    <property type="match status" value="1"/>
</dbReference>
<dbReference type="InterPro" id="IPR045242">
    <property type="entry name" value="Syntaxin"/>
</dbReference>
<dbReference type="GO" id="GO:0048278">
    <property type="term" value="P:vesicle docking"/>
    <property type="evidence" value="ECO:0007669"/>
    <property type="project" value="TreeGrafter"/>
</dbReference>
<dbReference type="Gene3D" id="1.20.58.70">
    <property type="match status" value="1"/>
</dbReference>
<protein>
    <recommendedName>
        <fullName evidence="3">t-SNARE coiled-coil homology domain-containing protein</fullName>
    </recommendedName>
</protein>
<dbReference type="InterPro" id="IPR006011">
    <property type="entry name" value="Syntaxin_N"/>
</dbReference>
<keyword evidence="5" id="KW-1185">Reference proteome</keyword>
<keyword evidence="2" id="KW-1133">Transmembrane helix</keyword>
<dbReference type="GO" id="GO:0006896">
    <property type="term" value="P:Golgi to vacuole transport"/>
    <property type="evidence" value="ECO:0007669"/>
    <property type="project" value="TreeGrafter"/>
</dbReference>
<name>A0A4Q2D024_9AGAR</name>
<organism evidence="4 5">
    <name type="scientific">Candolleomyces aberdarensis</name>
    <dbReference type="NCBI Taxonomy" id="2316362"/>
    <lineage>
        <taxon>Eukaryota</taxon>
        <taxon>Fungi</taxon>
        <taxon>Dikarya</taxon>
        <taxon>Basidiomycota</taxon>
        <taxon>Agaricomycotina</taxon>
        <taxon>Agaricomycetes</taxon>
        <taxon>Agaricomycetidae</taxon>
        <taxon>Agaricales</taxon>
        <taxon>Agaricineae</taxon>
        <taxon>Psathyrellaceae</taxon>
        <taxon>Candolleomyces</taxon>
    </lineage>
</organism>
<reference evidence="4 5" key="1">
    <citation type="submission" date="2019-01" db="EMBL/GenBank/DDBJ databases">
        <title>Draft genome sequence of Psathyrella aberdarensis IHI B618.</title>
        <authorList>
            <person name="Buettner E."/>
            <person name="Kellner H."/>
        </authorList>
    </citation>
    <scope>NUCLEOTIDE SEQUENCE [LARGE SCALE GENOMIC DNA]</scope>
    <source>
        <strain evidence="4 5">IHI B618</strain>
    </source>
</reference>
<dbReference type="SMART" id="SM00397">
    <property type="entry name" value="t_SNARE"/>
    <property type="match status" value="1"/>
</dbReference>
<dbReference type="GO" id="GO:0006906">
    <property type="term" value="P:vesicle fusion"/>
    <property type="evidence" value="ECO:0007669"/>
    <property type="project" value="TreeGrafter"/>
</dbReference>